<reference evidence="3 4" key="1">
    <citation type="submission" date="2019-10" db="EMBL/GenBank/DDBJ databases">
        <title>Three novel species isolated from a subtropical stream in China.</title>
        <authorList>
            <person name="Lu H."/>
        </authorList>
    </citation>
    <scope>NUCLEOTIDE SEQUENCE [LARGE SCALE GENOMIC DNA]</scope>
    <source>
        <strain evidence="3 4">FT13W</strain>
    </source>
</reference>
<sequence length="414" mass="45036">MAAVCQRRRASGPARHAEENHARQPAPVFPLSVPTGLPTSVAAARGYDVVIVGGGAAGTAAALTLARYTGLRIALLEKQLFDDYRAGETVSSSIFSMLDFLGVGRDLLDGAQLPAFSHAAAWGSAELMSRDAVFSSHGHGLHLDRRQYDAILLEQARQAGVALLRPAQLVQLEHGEPWRLRVLADGQETALTARYLIDCSGKQAAIVRQRKRPIHTEDSLVALYAYYQLAEPQFLPHRTLVETTSHGWYYAAPLPGDRVALAFITDADILKRLRLKESAPWREAGMDTRHVRDILARLPAPDALRHYAIHSRVASLPADENWTAAGDAAACFDPISSLGIGQAMASGIHAARVAEAYLAGDPGMASGYRRSVFASFETYLQMRRGFYGAEQRWPDAPFWQRRAGRHGAAAGLQA</sequence>
<dbReference type="AlphaFoldDB" id="A0A6I1I7H2"/>
<keyword evidence="4" id="KW-1185">Reference proteome</keyword>
<dbReference type="PANTHER" id="PTHR43747:SF1">
    <property type="entry name" value="SLR1998 PROTEIN"/>
    <property type="match status" value="1"/>
</dbReference>
<dbReference type="Gene3D" id="3.50.50.60">
    <property type="entry name" value="FAD/NAD(P)-binding domain"/>
    <property type="match status" value="1"/>
</dbReference>
<proteinExistence type="predicted"/>
<evidence type="ECO:0000313" key="3">
    <source>
        <dbReference type="EMBL" id="KAB8066873.1"/>
    </source>
</evidence>
<organism evidence="3 4">
    <name type="scientific">Janthinobacterium violaceinigrum</name>
    <dbReference type="NCBI Taxonomy" id="2654252"/>
    <lineage>
        <taxon>Bacteria</taxon>
        <taxon>Pseudomonadati</taxon>
        <taxon>Pseudomonadota</taxon>
        <taxon>Betaproteobacteria</taxon>
        <taxon>Burkholderiales</taxon>
        <taxon>Oxalobacteraceae</taxon>
        <taxon>Janthinobacterium</taxon>
    </lineage>
</organism>
<evidence type="ECO:0000259" key="2">
    <source>
        <dbReference type="Pfam" id="PF01494"/>
    </source>
</evidence>
<dbReference type="InterPro" id="IPR002938">
    <property type="entry name" value="FAD-bd"/>
</dbReference>
<dbReference type="Gene3D" id="3.30.9.100">
    <property type="match status" value="1"/>
</dbReference>
<dbReference type="InterPro" id="IPR036188">
    <property type="entry name" value="FAD/NAD-bd_sf"/>
</dbReference>
<dbReference type="GO" id="GO:0071949">
    <property type="term" value="F:FAD binding"/>
    <property type="evidence" value="ECO:0007669"/>
    <property type="project" value="InterPro"/>
</dbReference>
<evidence type="ECO:0000256" key="1">
    <source>
        <dbReference type="SAM" id="MobiDB-lite"/>
    </source>
</evidence>
<feature type="domain" description="FAD-binding" evidence="2">
    <location>
        <begin position="47"/>
        <end position="348"/>
    </location>
</feature>
<dbReference type="EMBL" id="WFLI01000001">
    <property type="protein sequence ID" value="KAB8066873.1"/>
    <property type="molecule type" value="Genomic_DNA"/>
</dbReference>
<gene>
    <name evidence="3" type="ORF">GCN75_00985</name>
</gene>
<name>A0A6I1I7H2_9BURK</name>
<protein>
    <submittedName>
        <fullName evidence="3">FAD-dependent oxidoreductase</fullName>
    </submittedName>
</protein>
<dbReference type="Pfam" id="PF01494">
    <property type="entry name" value="FAD_binding_3"/>
    <property type="match status" value="1"/>
</dbReference>
<dbReference type="PRINTS" id="PR00420">
    <property type="entry name" value="RNGMNOXGNASE"/>
</dbReference>
<feature type="compositionally biased region" description="Basic residues" evidence="1">
    <location>
        <begin position="1"/>
        <end position="10"/>
    </location>
</feature>
<comment type="caution">
    <text evidence="3">The sequence shown here is derived from an EMBL/GenBank/DDBJ whole genome shotgun (WGS) entry which is preliminary data.</text>
</comment>
<accession>A0A6I1I7H2</accession>
<dbReference type="Proteomes" id="UP000468717">
    <property type="component" value="Unassembled WGS sequence"/>
</dbReference>
<dbReference type="PANTHER" id="PTHR43747">
    <property type="entry name" value="FAD-BINDING PROTEIN"/>
    <property type="match status" value="1"/>
</dbReference>
<dbReference type="SUPFAM" id="SSF51905">
    <property type="entry name" value="FAD/NAD(P)-binding domain"/>
    <property type="match status" value="1"/>
</dbReference>
<evidence type="ECO:0000313" key="4">
    <source>
        <dbReference type="Proteomes" id="UP000468717"/>
    </source>
</evidence>
<dbReference type="InterPro" id="IPR050816">
    <property type="entry name" value="Flavin-dep_Halogenase_NPB"/>
</dbReference>
<feature type="region of interest" description="Disordered" evidence="1">
    <location>
        <begin position="1"/>
        <end position="29"/>
    </location>
</feature>